<keyword evidence="2" id="KW-0472">Membrane</keyword>
<name>A0A7N0V786_KALFE</name>
<evidence type="ECO:0000256" key="2">
    <source>
        <dbReference type="SAM" id="Phobius"/>
    </source>
</evidence>
<dbReference type="EnsemblPlants" id="Kaladp0262s0004.1.v1.1">
    <property type="protein sequence ID" value="Kaladp0262s0004.1.v1.1"/>
    <property type="gene ID" value="Kaladp0262s0004.v1.1"/>
</dbReference>
<dbReference type="PANTHER" id="PTHR36245">
    <property type="entry name" value="GLYCINE-RICH PROTEIN DOT1-LIKE"/>
    <property type="match status" value="1"/>
</dbReference>
<keyword evidence="4" id="KW-1185">Reference proteome</keyword>
<reference evidence="3" key="1">
    <citation type="submission" date="2021-01" db="UniProtKB">
        <authorList>
            <consortium name="EnsemblPlants"/>
        </authorList>
    </citation>
    <scope>IDENTIFICATION</scope>
</reference>
<dbReference type="AlphaFoldDB" id="A0A7N0V786"/>
<evidence type="ECO:0000313" key="3">
    <source>
        <dbReference type="EnsemblPlants" id="Kaladp0262s0004.1.v1.1"/>
    </source>
</evidence>
<evidence type="ECO:0000256" key="1">
    <source>
        <dbReference type="SAM" id="MobiDB-lite"/>
    </source>
</evidence>
<accession>A0A7N0V786</accession>
<dbReference type="Proteomes" id="UP000594263">
    <property type="component" value="Unplaced"/>
</dbReference>
<keyword evidence="2" id="KW-0812">Transmembrane</keyword>
<keyword evidence="2" id="KW-1133">Transmembrane helix</keyword>
<feature type="compositionally biased region" description="Gly residues" evidence="1">
    <location>
        <begin position="60"/>
        <end position="75"/>
    </location>
</feature>
<proteinExistence type="predicted"/>
<dbReference type="PANTHER" id="PTHR36245:SF7">
    <property type="entry name" value="GLYCINE-RICH PROTEIN"/>
    <property type="match status" value="1"/>
</dbReference>
<organism evidence="3 4">
    <name type="scientific">Kalanchoe fedtschenkoi</name>
    <name type="common">Lavender scallops</name>
    <name type="synonym">South American air plant</name>
    <dbReference type="NCBI Taxonomy" id="63787"/>
    <lineage>
        <taxon>Eukaryota</taxon>
        <taxon>Viridiplantae</taxon>
        <taxon>Streptophyta</taxon>
        <taxon>Embryophyta</taxon>
        <taxon>Tracheophyta</taxon>
        <taxon>Spermatophyta</taxon>
        <taxon>Magnoliopsida</taxon>
        <taxon>eudicotyledons</taxon>
        <taxon>Gunneridae</taxon>
        <taxon>Pentapetalae</taxon>
        <taxon>Saxifragales</taxon>
        <taxon>Crassulaceae</taxon>
        <taxon>Kalanchoe</taxon>
    </lineage>
</organism>
<evidence type="ECO:0000313" key="4">
    <source>
        <dbReference type="Proteomes" id="UP000594263"/>
    </source>
</evidence>
<sequence>MATKGSILFIVVVTLFQFSLALTLTGLFQGSKGVDGMRGEEKRVAGKRVVHENCKAYAGGRSGGRSGEAGSGAGGSSSSSPDAAGGAAVIPVYAAGAKDNHHHNRRHSAGNIINHPHSLIRLSALGVAIALSLLVNPN</sequence>
<feature type="region of interest" description="Disordered" evidence="1">
    <location>
        <begin position="57"/>
        <end position="84"/>
    </location>
</feature>
<evidence type="ECO:0008006" key="5">
    <source>
        <dbReference type="Google" id="ProtNLM"/>
    </source>
</evidence>
<dbReference type="Gramene" id="Kaladp0262s0004.1.v1.1">
    <property type="protein sequence ID" value="Kaladp0262s0004.1.v1.1"/>
    <property type="gene ID" value="Kaladp0262s0004.v1.1"/>
</dbReference>
<feature type="transmembrane region" description="Helical" evidence="2">
    <location>
        <begin position="6"/>
        <end position="28"/>
    </location>
</feature>
<protein>
    <recommendedName>
        <fullName evidence="5">Glycine-rich protein</fullName>
    </recommendedName>
</protein>